<dbReference type="PROSITE" id="PS00411">
    <property type="entry name" value="KINESIN_MOTOR_1"/>
    <property type="match status" value="1"/>
</dbReference>
<feature type="coiled-coil region" evidence="9">
    <location>
        <begin position="209"/>
        <end position="243"/>
    </location>
</feature>
<keyword evidence="8" id="KW-0493">Microtubule</keyword>
<dbReference type="CTD" id="36340169"/>
<name>W6UHS8_ECHGR</name>
<dbReference type="SMART" id="SM00129">
    <property type="entry name" value="KISc"/>
    <property type="match status" value="1"/>
</dbReference>
<sequence>MNRRSSRSHCIFTVIIEQRCVPLNETVTSRLSLVDLAGSEKVSQTRTMGNTLNEAKDINRSLSTLANVINALVDGSRHVPYRNSKLTRILQPSLGGNAKTIIVICVSPSEANESETKSTLHFGMRAKRLKNEVKRNFATKTNQWKRLYDKEHESVSLLKSVVGRLESEVGRWRRGEIVPGCEWFKPEKYISASNFSINSSASNFCGRVQDEMSRELKEKEAQISRLQEENSRLQSMIADLRLNEIKKSASKSQDDCGVLKNELDLKQRQLRDLSKVMEDFALRLEAKSRQMGELMEEVNGLRATLKQYHNRDELEVVKLKKDITKELHDIASKLYRVGKVWVPSIPDRCLEYSEDVLEDQLAYMRFTLKCLGDTGTTVEVKPSNDSKTMPQQNVKKAS</sequence>
<dbReference type="PANTHER" id="PTHR47968:SF75">
    <property type="entry name" value="CENTROMERE-ASSOCIATED PROTEIN E"/>
    <property type="match status" value="1"/>
</dbReference>
<dbReference type="GO" id="GO:0008017">
    <property type="term" value="F:microtubule binding"/>
    <property type="evidence" value="ECO:0007669"/>
    <property type="project" value="InterPro"/>
</dbReference>
<evidence type="ECO:0000256" key="5">
    <source>
        <dbReference type="ARBA" id="ARBA00023175"/>
    </source>
</evidence>
<dbReference type="InterPro" id="IPR036961">
    <property type="entry name" value="Kinesin_motor_dom_sf"/>
</dbReference>
<protein>
    <recommendedName>
        <fullName evidence="8">Kinesin-like protein</fullName>
    </recommendedName>
</protein>
<dbReference type="GeneID" id="36340169"/>
<dbReference type="RefSeq" id="XP_024351817.1">
    <property type="nucleotide sequence ID" value="XM_024493703.1"/>
</dbReference>
<evidence type="ECO:0000256" key="9">
    <source>
        <dbReference type="SAM" id="Coils"/>
    </source>
</evidence>
<feature type="domain" description="Kinesin motor" evidence="10">
    <location>
        <begin position="1"/>
        <end position="129"/>
    </location>
</feature>
<keyword evidence="6" id="KW-0963">Cytoplasm</keyword>
<evidence type="ECO:0000256" key="8">
    <source>
        <dbReference type="RuleBase" id="RU000394"/>
    </source>
</evidence>
<dbReference type="SUPFAM" id="SSF52540">
    <property type="entry name" value="P-loop containing nucleoside triphosphate hydrolases"/>
    <property type="match status" value="1"/>
</dbReference>
<organism evidence="11 12">
    <name type="scientific">Echinococcus granulosus</name>
    <name type="common">Hydatid tapeworm</name>
    <dbReference type="NCBI Taxonomy" id="6210"/>
    <lineage>
        <taxon>Eukaryota</taxon>
        <taxon>Metazoa</taxon>
        <taxon>Spiralia</taxon>
        <taxon>Lophotrochozoa</taxon>
        <taxon>Platyhelminthes</taxon>
        <taxon>Cestoda</taxon>
        <taxon>Eucestoda</taxon>
        <taxon>Cyclophyllidea</taxon>
        <taxon>Taeniidae</taxon>
        <taxon>Echinococcus</taxon>
        <taxon>Echinococcus granulosus group</taxon>
    </lineage>
</organism>
<keyword evidence="12" id="KW-1185">Reference proteome</keyword>
<dbReference type="InterPro" id="IPR027417">
    <property type="entry name" value="P-loop_NTPase"/>
</dbReference>
<dbReference type="OrthoDB" id="3176171at2759"/>
<accession>W6UHS8</accession>
<feature type="coiled-coil region" evidence="9">
    <location>
        <begin position="277"/>
        <end position="311"/>
    </location>
</feature>
<comment type="similarity">
    <text evidence="7 8">Belongs to the TRAFAC class myosin-kinesin ATPase superfamily. Kinesin family.</text>
</comment>
<dbReference type="Gene3D" id="1.10.287.510">
    <property type="entry name" value="Helix hairpin bin"/>
    <property type="match status" value="1"/>
</dbReference>
<comment type="subcellular location">
    <subcellularLocation>
        <location evidence="1">Cytoplasm</location>
        <location evidence="1">Cytoskeleton</location>
    </subcellularLocation>
</comment>
<dbReference type="OMA" id="YDKEHES"/>
<keyword evidence="3 8" id="KW-0067">ATP-binding</keyword>
<evidence type="ECO:0000256" key="3">
    <source>
        <dbReference type="ARBA" id="ARBA00022840"/>
    </source>
</evidence>
<comment type="caution">
    <text evidence="11">The sequence shown here is derived from an EMBL/GenBank/DDBJ whole genome shotgun (WGS) entry which is preliminary data.</text>
</comment>
<proteinExistence type="inferred from homology"/>
<evidence type="ECO:0000256" key="4">
    <source>
        <dbReference type="ARBA" id="ARBA00023054"/>
    </source>
</evidence>
<dbReference type="Proteomes" id="UP000019149">
    <property type="component" value="Unassembled WGS sequence"/>
</dbReference>
<dbReference type="STRING" id="6210.W6UHS8"/>
<dbReference type="InterPro" id="IPR001752">
    <property type="entry name" value="Kinesin_motor_dom"/>
</dbReference>
<evidence type="ECO:0000313" key="12">
    <source>
        <dbReference type="Proteomes" id="UP000019149"/>
    </source>
</evidence>
<dbReference type="GO" id="GO:0005524">
    <property type="term" value="F:ATP binding"/>
    <property type="evidence" value="ECO:0007669"/>
    <property type="project" value="UniProtKB-KW"/>
</dbReference>
<dbReference type="AlphaFoldDB" id="W6UHS8"/>
<evidence type="ECO:0000256" key="2">
    <source>
        <dbReference type="ARBA" id="ARBA00022741"/>
    </source>
</evidence>
<keyword evidence="5 8" id="KW-0505">Motor protein</keyword>
<dbReference type="GO" id="GO:0005874">
    <property type="term" value="C:microtubule"/>
    <property type="evidence" value="ECO:0007669"/>
    <property type="project" value="UniProtKB-KW"/>
</dbReference>
<keyword evidence="6" id="KW-0206">Cytoskeleton</keyword>
<dbReference type="PRINTS" id="PR00380">
    <property type="entry name" value="KINESINHEAVY"/>
</dbReference>
<dbReference type="GO" id="GO:0007018">
    <property type="term" value="P:microtubule-based movement"/>
    <property type="evidence" value="ECO:0007669"/>
    <property type="project" value="InterPro"/>
</dbReference>
<keyword evidence="2 8" id="KW-0547">Nucleotide-binding</keyword>
<dbReference type="Gene3D" id="3.40.850.10">
    <property type="entry name" value="Kinesin motor domain"/>
    <property type="match status" value="1"/>
</dbReference>
<reference evidence="11 12" key="1">
    <citation type="journal article" date="2013" name="Nat. Genet.">
        <title>The genome of the hydatid tapeworm Echinococcus granulosus.</title>
        <authorList>
            <person name="Zheng H."/>
            <person name="Zhang W."/>
            <person name="Zhang L."/>
            <person name="Zhang Z."/>
            <person name="Li J."/>
            <person name="Lu G."/>
            <person name="Zhu Y."/>
            <person name="Wang Y."/>
            <person name="Huang Y."/>
            <person name="Liu J."/>
            <person name="Kang H."/>
            <person name="Chen J."/>
            <person name="Wang L."/>
            <person name="Chen A."/>
            <person name="Yu S."/>
            <person name="Gao Z."/>
            <person name="Jin L."/>
            <person name="Gu W."/>
            <person name="Wang Z."/>
            <person name="Zhao L."/>
            <person name="Shi B."/>
            <person name="Wen H."/>
            <person name="Lin R."/>
            <person name="Jones M.K."/>
            <person name="Brejova B."/>
            <person name="Vinar T."/>
            <person name="Zhao G."/>
            <person name="McManus D.P."/>
            <person name="Chen Z."/>
            <person name="Zhou Y."/>
            <person name="Wang S."/>
        </authorList>
    </citation>
    <scope>NUCLEOTIDE SEQUENCE [LARGE SCALE GENOMIC DNA]</scope>
</reference>
<evidence type="ECO:0000259" key="10">
    <source>
        <dbReference type="PROSITE" id="PS50067"/>
    </source>
</evidence>
<comment type="caution">
    <text evidence="7">Lacks conserved residue(s) required for the propagation of feature annotation.</text>
</comment>
<keyword evidence="4 9" id="KW-0175">Coiled coil</keyword>
<evidence type="ECO:0000256" key="6">
    <source>
        <dbReference type="ARBA" id="ARBA00023212"/>
    </source>
</evidence>
<gene>
    <name evidence="11" type="ORF">EGR_04454</name>
</gene>
<dbReference type="Pfam" id="PF00225">
    <property type="entry name" value="Kinesin"/>
    <property type="match status" value="1"/>
</dbReference>
<evidence type="ECO:0000256" key="1">
    <source>
        <dbReference type="ARBA" id="ARBA00004245"/>
    </source>
</evidence>
<evidence type="ECO:0000256" key="7">
    <source>
        <dbReference type="PROSITE-ProRule" id="PRU00283"/>
    </source>
</evidence>
<dbReference type="GO" id="GO:0003777">
    <property type="term" value="F:microtubule motor activity"/>
    <property type="evidence" value="ECO:0007669"/>
    <property type="project" value="InterPro"/>
</dbReference>
<dbReference type="KEGG" id="egl:EGR_04454"/>
<dbReference type="InterPro" id="IPR019821">
    <property type="entry name" value="Kinesin_motor_CS"/>
</dbReference>
<dbReference type="PROSITE" id="PS50067">
    <property type="entry name" value="KINESIN_MOTOR_2"/>
    <property type="match status" value="1"/>
</dbReference>
<dbReference type="InterPro" id="IPR027640">
    <property type="entry name" value="Kinesin-like_fam"/>
</dbReference>
<evidence type="ECO:0000313" key="11">
    <source>
        <dbReference type="EMBL" id="EUB60621.1"/>
    </source>
</evidence>
<dbReference type="EMBL" id="APAU02000028">
    <property type="protein sequence ID" value="EUB60621.1"/>
    <property type="molecule type" value="Genomic_DNA"/>
</dbReference>
<dbReference type="PANTHER" id="PTHR47968">
    <property type="entry name" value="CENTROMERE PROTEIN E"/>
    <property type="match status" value="1"/>
</dbReference>